<accession>A0A8T7LVR8</accession>
<sequence length="183" mass="19972">MSANVGVFVDVSNLFYSAKSAGVEVNYCRLLEFASRGRTLIRSIAYTGIDPENNSQRKFIDFLASNGYKVVCKDIHKYDTGRIKANLDIEIAVDMMLMAQNLDIVVLVSGDGDFARLVKAIQDKGVRFEVISFGISTSNELITLVDRFTEISSIPDIFRNGGCGGSVMAAHPGAALGTNDYRN</sequence>
<dbReference type="PANTHER" id="PTHR35458">
    <property type="entry name" value="SLR0755 PROTEIN"/>
    <property type="match status" value="1"/>
</dbReference>
<proteinExistence type="predicted"/>
<reference evidence="2 4" key="1">
    <citation type="submission" date="2020-06" db="EMBL/GenBank/DDBJ databases">
        <title>Anoxygenic phototrophic Chloroflexota member uses a Type I reaction center.</title>
        <authorList>
            <person name="Tsuji J.M."/>
            <person name="Shaw N.A."/>
            <person name="Nagashima S."/>
            <person name="Venkiteswaran J."/>
            <person name="Schiff S.L."/>
            <person name="Hanada S."/>
            <person name="Tank M."/>
            <person name="Neufeld J.D."/>
        </authorList>
    </citation>
    <scope>NUCLEOTIDE SEQUENCE [LARGE SCALE GENOMIC DNA]</scope>
    <source>
        <strain evidence="2">L227-S17</strain>
    </source>
</reference>
<dbReference type="Gene3D" id="3.40.50.1010">
    <property type="entry name" value="5'-nuclease"/>
    <property type="match status" value="1"/>
</dbReference>
<dbReference type="EMBL" id="JACATZ010000001">
    <property type="protein sequence ID" value="NWJ46114.1"/>
    <property type="molecule type" value="Genomic_DNA"/>
</dbReference>
<dbReference type="Proteomes" id="UP001431572">
    <property type="component" value="Chromosome 1"/>
</dbReference>
<name>A0A8T7LVR8_9CHLR</name>
<evidence type="ECO:0000313" key="4">
    <source>
        <dbReference type="Proteomes" id="UP000521676"/>
    </source>
</evidence>
<feature type="domain" description="NYN" evidence="1">
    <location>
        <begin position="4"/>
        <end position="151"/>
    </location>
</feature>
<dbReference type="PANTHER" id="PTHR35458:SF8">
    <property type="entry name" value="SLR0650 PROTEIN"/>
    <property type="match status" value="1"/>
</dbReference>
<gene>
    <name evidence="2" type="ORF">HXX08_09570</name>
    <name evidence="3" type="ORF">OZ401_001258</name>
</gene>
<organism evidence="2 4">
    <name type="scientific">Candidatus Chlorohelix allophototropha</name>
    <dbReference type="NCBI Taxonomy" id="3003348"/>
    <lineage>
        <taxon>Bacteria</taxon>
        <taxon>Bacillati</taxon>
        <taxon>Chloroflexota</taxon>
        <taxon>Chloroflexia</taxon>
        <taxon>Candidatus Chloroheliales</taxon>
        <taxon>Candidatus Chloroheliaceae</taxon>
        <taxon>Candidatus Chlorohelix</taxon>
    </lineage>
</organism>
<dbReference type="Proteomes" id="UP000521676">
    <property type="component" value="Unassembled WGS sequence"/>
</dbReference>
<dbReference type="InterPro" id="IPR021139">
    <property type="entry name" value="NYN"/>
</dbReference>
<dbReference type="AlphaFoldDB" id="A0A8T7LVR8"/>
<dbReference type="InterPro" id="IPR047140">
    <property type="entry name" value="LabA"/>
</dbReference>
<evidence type="ECO:0000259" key="1">
    <source>
        <dbReference type="Pfam" id="PF01936"/>
    </source>
</evidence>
<dbReference type="EMBL" id="CP128399">
    <property type="protein sequence ID" value="WJW65493.1"/>
    <property type="molecule type" value="Genomic_DNA"/>
</dbReference>
<dbReference type="RefSeq" id="WP_341467377.1">
    <property type="nucleotide sequence ID" value="NZ_CP128399.1"/>
</dbReference>
<protein>
    <submittedName>
        <fullName evidence="2">NYN domain-containing protein</fullName>
    </submittedName>
</protein>
<dbReference type="GO" id="GO:0004540">
    <property type="term" value="F:RNA nuclease activity"/>
    <property type="evidence" value="ECO:0007669"/>
    <property type="project" value="InterPro"/>
</dbReference>
<evidence type="ECO:0000313" key="3">
    <source>
        <dbReference type="EMBL" id="WJW65493.1"/>
    </source>
</evidence>
<evidence type="ECO:0000313" key="2">
    <source>
        <dbReference type="EMBL" id="NWJ46114.1"/>
    </source>
</evidence>
<dbReference type="Pfam" id="PF01936">
    <property type="entry name" value="NYN"/>
    <property type="match status" value="1"/>
</dbReference>
<keyword evidence="5" id="KW-1185">Reference proteome</keyword>
<reference evidence="3" key="2">
    <citation type="journal article" date="2024" name="Nature">
        <title>Anoxygenic phototroph of the Chloroflexota uses a type I reaction centre.</title>
        <authorList>
            <person name="Tsuji J.M."/>
            <person name="Shaw N.A."/>
            <person name="Nagashima S."/>
            <person name="Venkiteswaran J.J."/>
            <person name="Schiff S.L."/>
            <person name="Watanabe T."/>
            <person name="Fukui M."/>
            <person name="Hanada S."/>
            <person name="Tank M."/>
            <person name="Neufeld J.D."/>
        </authorList>
    </citation>
    <scope>NUCLEOTIDE SEQUENCE</scope>
    <source>
        <strain evidence="3">L227-S17</strain>
    </source>
</reference>
<dbReference type="CDD" id="cd10911">
    <property type="entry name" value="PIN_LabA"/>
    <property type="match status" value="1"/>
</dbReference>
<evidence type="ECO:0000313" key="5">
    <source>
        <dbReference type="Proteomes" id="UP001431572"/>
    </source>
</evidence>